<evidence type="ECO:0000313" key="3">
    <source>
        <dbReference type="EMBL" id="GGI55702.1"/>
    </source>
</evidence>
<reference evidence="4" key="1">
    <citation type="journal article" date="2019" name="Int. J. Syst. Evol. Microbiol.">
        <title>The Global Catalogue of Microorganisms (GCM) 10K type strain sequencing project: providing services to taxonomists for standard genome sequencing and annotation.</title>
        <authorList>
            <consortium name="The Broad Institute Genomics Platform"/>
            <consortium name="The Broad Institute Genome Sequencing Center for Infectious Disease"/>
            <person name="Wu L."/>
            <person name="Ma J."/>
        </authorList>
    </citation>
    <scope>NUCLEOTIDE SEQUENCE [LARGE SCALE GENOMIC DNA]</scope>
    <source>
        <strain evidence="4">CCM 8681</strain>
    </source>
</reference>
<evidence type="ECO:0000256" key="2">
    <source>
        <dbReference type="SAM" id="SignalP"/>
    </source>
</evidence>
<dbReference type="EMBL" id="BMDQ01000001">
    <property type="protein sequence ID" value="GGI55702.1"/>
    <property type="molecule type" value="Genomic_DNA"/>
</dbReference>
<feature type="chain" id="PRO_5047478428" description="DUF3347 domain-containing protein" evidence="2">
    <location>
        <begin position="22"/>
        <end position="266"/>
    </location>
</feature>
<dbReference type="RefSeq" id="WP_188372651.1">
    <property type="nucleotide sequence ID" value="NZ_BMDQ01000001.1"/>
</dbReference>
<feature type="signal peptide" evidence="2">
    <location>
        <begin position="1"/>
        <end position="21"/>
    </location>
</feature>
<comment type="caution">
    <text evidence="3">The sequence shown here is derived from an EMBL/GenBank/DDBJ whole genome shotgun (WGS) entry which is preliminary data.</text>
</comment>
<keyword evidence="4" id="KW-1185">Reference proteome</keyword>
<evidence type="ECO:0000256" key="1">
    <source>
        <dbReference type="SAM" id="Coils"/>
    </source>
</evidence>
<evidence type="ECO:0000313" key="4">
    <source>
        <dbReference type="Proteomes" id="UP000624701"/>
    </source>
</evidence>
<sequence>MKKIIACLVFLSLLTSCNVTETVVFTEDGSGEFLVSYDMTEMMAKMKETMGGDTDVSEEKKPGEVMDTTMVFADIMEIYKDSVAALPEEQRLAMEYVKDMYMTMHMDENSGEMNMGIGMKFNSINDLKDIQAKIKKAQSLNSQSGQVDMMKSQTPLGALSGSDDNVDYSYSDTMFSRVTTIAEKTEEELEELNALFKGEDETDKEFLDYFEASYYTVKLVFPKRVKSADIEGAVISEDRKTVTYKTSWMNYIKNPKSLDVAVTFYE</sequence>
<keyword evidence="2" id="KW-0732">Signal</keyword>
<organism evidence="3 4">
    <name type="scientific">Winogradskyella haliclonae</name>
    <dbReference type="NCBI Taxonomy" id="2048558"/>
    <lineage>
        <taxon>Bacteria</taxon>
        <taxon>Pseudomonadati</taxon>
        <taxon>Bacteroidota</taxon>
        <taxon>Flavobacteriia</taxon>
        <taxon>Flavobacteriales</taxon>
        <taxon>Flavobacteriaceae</taxon>
        <taxon>Winogradskyella</taxon>
    </lineage>
</organism>
<protein>
    <recommendedName>
        <fullName evidence="5">DUF3347 domain-containing protein</fullName>
    </recommendedName>
</protein>
<dbReference type="PROSITE" id="PS51257">
    <property type="entry name" value="PROKAR_LIPOPROTEIN"/>
    <property type="match status" value="1"/>
</dbReference>
<feature type="coiled-coil region" evidence="1">
    <location>
        <begin position="175"/>
        <end position="202"/>
    </location>
</feature>
<proteinExistence type="predicted"/>
<keyword evidence="1" id="KW-0175">Coiled coil</keyword>
<gene>
    <name evidence="3" type="ORF">GCM10011444_00110</name>
</gene>
<name>A0ABQ2BVB9_9FLAO</name>
<dbReference type="Proteomes" id="UP000624701">
    <property type="component" value="Unassembled WGS sequence"/>
</dbReference>
<accession>A0ABQ2BVB9</accession>
<evidence type="ECO:0008006" key="5">
    <source>
        <dbReference type="Google" id="ProtNLM"/>
    </source>
</evidence>